<dbReference type="SUPFAM" id="SSF50129">
    <property type="entry name" value="GroES-like"/>
    <property type="match status" value="1"/>
</dbReference>
<proteinExistence type="predicted"/>
<dbReference type="InterPro" id="IPR014189">
    <property type="entry name" value="Quinone_OxRdtase_PIG3"/>
</dbReference>
<keyword evidence="1" id="KW-0521">NADP</keyword>
<dbReference type="SMART" id="SM00829">
    <property type="entry name" value="PKS_ER"/>
    <property type="match status" value="1"/>
</dbReference>
<dbReference type="InterPro" id="IPR020843">
    <property type="entry name" value="ER"/>
</dbReference>
<dbReference type="Pfam" id="PF13602">
    <property type="entry name" value="ADH_zinc_N_2"/>
    <property type="match status" value="1"/>
</dbReference>
<organism evidence="4 5">
    <name type="scientific">Plantactinospora siamensis</name>
    <dbReference type="NCBI Taxonomy" id="555372"/>
    <lineage>
        <taxon>Bacteria</taxon>
        <taxon>Bacillati</taxon>
        <taxon>Actinomycetota</taxon>
        <taxon>Actinomycetes</taxon>
        <taxon>Micromonosporales</taxon>
        <taxon>Micromonosporaceae</taxon>
        <taxon>Plantactinospora</taxon>
    </lineage>
</organism>
<protein>
    <submittedName>
        <fullName evidence="4">NAD(P)H-quinone oxidoreductase</fullName>
    </submittedName>
</protein>
<dbReference type="Gene3D" id="3.40.50.720">
    <property type="entry name" value="NAD(P)-binding Rossmann-like Domain"/>
    <property type="match status" value="1"/>
</dbReference>
<dbReference type="SUPFAM" id="SSF51735">
    <property type="entry name" value="NAD(P)-binding Rossmann-fold domains"/>
    <property type="match status" value="1"/>
</dbReference>
<evidence type="ECO:0000313" key="5">
    <source>
        <dbReference type="Proteomes" id="UP001589894"/>
    </source>
</evidence>
<dbReference type="InterPro" id="IPR011032">
    <property type="entry name" value="GroES-like_sf"/>
</dbReference>
<comment type="caution">
    <text evidence="4">The sequence shown here is derived from an EMBL/GenBank/DDBJ whole genome shotgun (WGS) entry which is preliminary data.</text>
</comment>
<feature type="domain" description="Enoyl reductase (ER)" evidence="3">
    <location>
        <begin position="10"/>
        <end position="322"/>
    </location>
</feature>
<dbReference type="EMBL" id="JBHLUE010000002">
    <property type="protein sequence ID" value="MFC0562982.1"/>
    <property type="molecule type" value="Genomic_DNA"/>
</dbReference>
<keyword evidence="5" id="KW-1185">Reference proteome</keyword>
<accession>A0ABV6NQC9</accession>
<dbReference type="Gene3D" id="3.90.180.10">
    <property type="entry name" value="Medium-chain alcohol dehydrogenases, catalytic domain"/>
    <property type="match status" value="1"/>
</dbReference>
<dbReference type="NCBIfam" id="TIGR02824">
    <property type="entry name" value="quinone_pig3"/>
    <property type="match status" value="1"/>
</dbReference>
<dbReference type="InterPro" id="IPR036291">
    <property type="entry name" value="NAD(P)-bd_dom_sf"/>
</dbReference>
<evidence type="ECO:0000256" key="1">
    <source>
        <dbReference type="ARBA" id="ARBA00022857"/>
    </source>
</evidence>
<evidence type="ECO:0000256" key="2">
    <source>
        <dbReference type="ARBA" id="ARBA00023002"/>
    </source>
</evidence>
<dbReference type="PANTHER" id="PTHR48106">
    <property type="entry name" value="QUINONE OXIDOREDUCTASE PIG3-RELATED"/>
    <property type="match status" value="1"/>
</dbReference>
<reference evidence="4 5" key="1">
    <citation type="submission" date="2024-09" db="EMBL/GenBank/DDBJ databases">
        <authorList>
            <person name="Sun Q."/>
            <person name="Mori K."/>
        </authorList>
    </citation>
    <scope>NUCLEOTIDE SEQUENCE [LARGE SCALE GENOMIC DNA]</scope>
    <source>
        <strain evidence="4 5">TBRC 2205</strain>
    </source>
</reference>
<sequence>MHAITIPEPGGPEALVWAEVPDPEPGPGEVLIDVRATAVNRADLLQRQGNYAPPPGAPAYPGLECSGEVAAVGAGVTGWEVGQPVCALLAGGGYAERVAVPAGQVLPVPAGVDPVDAAALPEVACTVWSNVAQLAHLSRGETLLVHGGGSGIGTFAIQLGKALGATVAVTARSGKHDALRELGADHTIDYREQDFVEEIRSATGGRGADVILDIMGAAYLPRNVAALATGGRIVVIGMQGGRKGELDLGALMAKQGTVASRALRSRPVEQKAEIVRGVREHVWPLIESGKIRPIVDRRIPLAEAAEAHRLVESSDHLGKVLLVRG</sequence>
<evidence type="ECO:0000259" key="3">
    <source>
        <dbReference type="SMART" id="SM00829"/>
    </source>
</evidence>
<dbReference type="InterPro" id="IPR013154">
    <property type="entry name" value="ADH-like_N"/>
</dbReference>
<dbReference type="Proteomes" id="UP001589894">
    <property type="component" value="Unassembled WGS sequence"/>
</dbReference>
<dbReference type="CDD" id="cd05276">
    <property type="entry name" value="p53_inducible_oxidoreductase"/>
    <property type="match status" value="1"/>
</dbReference>
<name>A0ABV6NQC9_9ACTN</name>
<dbReference type="RefSeq" id="WP_377335115.1">
    <property type="nucleotide sequence ID" value="NZ_JBHLUE010000002.1"/>
</dbReference>
<keyword evidence="2" id="KW-0560">Oxidoreductase</keyword>
<evidence type="ECO:0000313" key="4">
    <source>
        <dbReference type="EMBL" id="MFC0562982.1"/>
    </source>
</evidence>
<gene>
    <name evidence="4" type="ORF">ACFFHU_02185</name>
</gene>
<dbReference type="PANTHER" id="PTHR48106:SF8">
    <property type="entry name" value="OS02G0805600 PROTEIN"/>
    <property type="match status" value="1"/>
</dbReference>
<dbReference type="Pfam" id="PF08240">
    <property type="entry name" value="ADH_N"/>
    <property type="match status" value="1"/>
</dbReference>